<dbReference type="EMBL" id="JAUFQS010000047">
    <property type="protein sequence ID" value="MDN3689906.1"/>
    <property type="molecule type" value="Genomic_DNA"/>
</dbReference>
<evidence type="ECO:0000256" key="1">
    <source>
        <dbReference type="ARBA" id="ARBA00022729"/>
    </source>
</evidence>
<evidence type="ECO:0000313" key="5">
    <source>
        <dbReference type="Proteomes" id="UP001236663"/>
    </source>
</evidence>
<dbReference type="GO" id="GO:0016829">
    <property type="term" value="F:lyase activity"/>
    <property type="evidence" value="ECO:0007669"/>
    <property type="project" value="UniProtKB-KW"/>
</dbReference>
<dbReference type="Proteomes" id="UP001236663">
    <property type="component" value="Unassembled WGS sequence"/>
</dbReference>
<evidence type="ECO:0000259" key="3">
    <source>
        <dbReference type="Pfam" id="PF05426"/>
    </source>
</evidence>
<accession>A0ABT8CBL3</accession>
<protein>
    <submittedName>
        <fullName evidence="4">Alginate lyase family protein</fullName>
    </submittedName>
</protein>
<reference evidence="5" key="1">
    <citation type="journal article" date="2019" name="Int. J. Syst. Evol. Microbiol.">
        <title>The Global Catalogue of Microorganisms (GCM) 10K type strain sequencing project: providing services to taxonomists for standard genome sequencing and annotation.</title>
        <authorList>
            <consortium name="The Broad Institute Genomics Platform"/>
            <consortium name="The Broad Institute Genome Sequencing Center for Infectious Disease"/>
            <person name="Wu L."/>
            <person name="Ma J."/>
        </authorList>
    </citation>
    <scope>NUCLEOTIDE SEQUENCE [LARGE SCALE GENOMIC DNA]</scope>
    <source>
        <strain evidence="5">CECT 7706</strain>
    </source>
</reference>
<keyword evidence="1" id="KW-0732">Signal</keyword>
<dbReference type="InterPro" id="IPR008929">
    <property type="entry name" value="Chondroitin_lyas"/>
</dbReference>
<comment type="caution">
    <text evidence="4">The sequence shown here is derived from an EMBL/GenBank/DDBJ whole genome shotgun (WGS) entry which is preliminary data.</text>
</comment>
<name>A0ABT8CBL3_9BACT</name>
<proteinExistence type="predicted"/>
<keyword evidence="2 4" id="KW-0456">Lyase</keyword>
<gene>
    <name evidence="4" type="ORF">QWZ15_18935</name>
</gene>
<dbReference type="RefSeq" id="WP_163383563.1">
    <property type="nucleotide sequence ID" value="NZ_JAUFQS010000047.1"/>
</dbReference>
<sequence>MMLISTVLHAFIFLQVGAIYPDFGTLLHPKALKSLASSEVPVSVREELQAAVADIREDEPDPLVEIHYEGLLDNNPSRIETVRHLEDMDKLALFYWHHAFFKDAHSLKKMMDFSQGWAAMFQPTGNPINENKLLPVVYAYSYLKPYMESRQQFIMEDWLRKIATAEIGNDRVPLNNWETKRINLVGTIGLLLEDDKLVSWAEEKAAYYVEHALFSDGSSADIRQRDALSYHVSGLKPLLQFLITLEQEAGRGKDFFYKETADGASVARSLDYVLPYARGEKVYRQWENSKVKLDQERAAAGLEKYQPGVAYEPEKAYETMTLAGYFDDKYRMEQCSLPLCQIAAVLDQDL</sequence>
<dbReference type="Pfam" id="PF05426">
    <property type="entry name" value="Alginate_lyase"/>
    <property type="match status" value="1"/>
</dbReference>
<keyword evidence="5" id="KW-1185">Reference proteome</keyword>
<dbReference type="InterPro" id="IPR008397">
    <property type="entry name" value="Alginate_lyase_dom"/>
</dbReference>
<feature type="domain" description="Alginate lyase" evidence="3">
    <location>
        <begin position="102"/>
        <end position="281"/>
    </location>
</feature>
<dbReference type="Gene3D" id="1.50.10.100">
    <property type="entry name" value="Chondroitin AC/alginate lyase"/>
    <property type="match status" value="1"/>
</dbReference>
<evidence type="ECO:0000256" key="2">
    <source>
        <dbReference type="ARBA" id="ARBA00023239"/>
    </source>
</evidence>
<organism evidence="4 5">
    <name type="scientific">Cyclobacterium jeungdonense</name>
    <dbReference type="NCBI Taxonomy" id="708087"/>
    <lineage>
        <taxon>Bacteria</taxon>
        <taxon>Pseudomonadati</taxon>
        <taxon>Bacteroidota</taxon>
        <taxon>Cytophagia</taxon>
        <taxon>Cytophagales</taxon>
        <taxon>Cyclobacteriaceae</taxon>
        <taxon>Cyclobacterium</taxon>
    </lineage>
</organism>
<evidence type="ECO:0000313" key="4">
    <source>
        <dbReference type="EMBL" id="MDN3689906.1"/>
    </source>
</evidence>
<dbReference type="SUPFAM" id="SSF48230">
    <property type="entry name" value="Chondroitin AC/alginate lyase"/>
    <property type="match status" value="1"/>
</dbReference>